<dbReference type="NCBIfam" id="NF001261">
    <property type="entry name" value="PRK00226.1-2"/>
    <property type="match status" value="1"/>
</dbReference>
<accession>A0A9D2Q3N6</accession>
<dbReference type="SUPFAM" id="SSF54534">
    <property type="entry name" value="FKBP-like"/>
    <property type="match status" value="1"/>
</dbReference>
<feature type="domain" description="Transcription elongation factor GreA/GreB N-terminal" evidence="13">
    <location>
        <begin position="7"/>
        <end position="77"/>
    </location>
</feature>
<evidence type="ECO:0000256" key="9">
    <source>
        <dbReference type="HAMAP-Rule" id="MF_00105"/>
    </source>
</evidence>
<keyword evidence="5 9" id="KW-0238">DNA-binding</keyword>
<dbReference type="HAMAP" id="MF_00105">
    <property type="entry name" value="GreA_GreB"/>
    <property type="match status" value="1"/>
</dbReference>
<organism evidence="14 15">
    <name type="scientific">Candidatus Ruthenibacterium merdavium</name>
    <dbReference type="NCBI Taxonomy" id="2838752"/>
    <lineage>
        <taxon>Bacteria</taxon>
        <taxon>Bacillati</taxon>
        <taxon>Bacillota</taxon>
        <taxon>Clostridia</taxon>
        <taxon>Eubacteriales</taxon>
        <taxon>Oscillospiraceae</taxon>
        <taxon>Ruthenibacterium</taxon>
    </lineage>
</organism>
<reference evidence="14" key="1">
    <citation type="journal article" date="2021" name="PeerJ">
        <title>Extensive microbial diversity within the chicken gut microbiome revealed by metagenomics and culture.</title>
        <authorList>
            <person name="Gilroy R."/>
            <person name="Ravi A."/>
            <person name="Getino M."/>
            <person name="Pursley I."/>
            <person name="Horton D.L."/>
            <person name="Alikhan N.F."/>
            <person name="Baker D."/>
            <person name="Gharbi K."/>
            <person name="Hall N."/>
            <person name="Watson M."/>
            <person name="Adriaenssens E.M."/>
            <person name="Foster-Nyarko E."/>
            <person name="Jarju S."/>
            <person name="Secka A."/>
            <person name="Antonio M."/>
            <person name="Oren A."/>
            <person name="Chaudhuri R.R."/>
            <person name="La Ragione R."/>
            <person name="Hildebrand F."/>
            <person name="Pallen M.J."/>
        </authorList>
    </citation>
    <scope>NUCLEOTIDE SEQUENCE</scope>
    <source>
        <strain evidence="14">5933</strain>
    </source>
</reference>
<dbReference type="Gene3D" id="1.10.287.180">
    <property type="entry name" value="Transcription elongation factor, GreA/GreB, N-terminal domain"/>
    <property type="match status" value="1"/>
</dbReference>
<proteinExistence type="inferred from homology"/>
<dbReference type="Proteomes" id="UP000823918">
    <property type="component" value="Unassembled WGS sequence"/>
</dbReference>
<sequence length="162" mass="17778">MNVNKEVVMTYAGLRALEDELENLKTVKRKEVAEKIKVARGYGDLSENSEYDEAKNEQGLVESRIAELEKRLKHARVIDESELSNDSISVGSHVKIKDEDGEEEEYDITGSTEADPLEGKISDESPIGAALIGHAVGDKVDVTLPNGTTVFYEVVEISGAIR</sequence>
<gene>
    <name evidence="9 14" type="primary">greA</name>
    <name evidence="14" type="ORF">H9698_00870</name>
</gene>
<comment type="caution">
    <text evidence="14">The sequence shown here is derived from an EMBL/GenBank/DDBJ whole genome shotgun (WGS) entry which is preliminary data.</text>
</comment>
<evidence type="ECO:0000256" key="11">
    <source>
        <dbReference type="SAM" id="MobiDB-lite"/>
    </source>
</evidence>
<dbReference type="FunFam" id="3.10.50.30:FF:000001">
    <property type="entry name" value="Transcription elongation factor GreA"/>
    <property type="match status" value="1"/>
</dbReference>
<name>A0A9D2Q3N6_9FIRM</name>
<evidence type="ECO:0000256" key="10">
    <source>
        <dbReference type="RuleBase" id="RU000556"/>
    </source>
</evidence>
<evidence type="ECO:0000256" key="8">
    <source>
        <dbReference type="ARBA" id="ARBA00030776"/>
    </source>
</evidence>
<evidence type="ECO:0000256" key="2">
    <source>
        <dbReference type="ARBA" id="ARBA00013729"/>
    </source>
</evidence>
<dbReference type="Gene3D" id="3.10.50.30">
    <property type="entry name" value="Transcription elongation factor, GreA/GreB, C-terminal domain"/>
    <property type="match status" value="1"/>
</dbReference>
<dbReference type="PROSITE" id="PS00829">
    <property type="entry name" value="GREAB_1"/>
    <property type="match status" value="1"/>
</dbReference>
<evidence type="ECO:0000259" key="13">
    <source>
        <dbReference type="Pfam" id="PF03449"/>
    </source>
</evidence>
<dbReference type="PIRSF" id="PIRSF006092">
    <property type="entry name" value="GreA_GreB"/>
    <property type="match status" value="1"/>
</dbReference>
<dbReference type="EMBL" id="DWWA01000007">
    <property type="protein sequence ID" value="HJC71333.1"/>
    <property type="molecule type" value="Genomic_DNA"/>
</dbReference>
<evidence type="ECO:0000256" key="3">
    <source>
        <dbReference type="ARBA" id="ARBA00023015"/>
    </source>
</evidence>
<dbReference type="Pfam" id="PF01272">
    <property type="entry name" value="GreA_GreB"/>
    <property type="match status" value="1"/>
</dbReference>
<dbReference type="PANTHER" id="PTHR30437">
    <property type="entry name" value="TRANSCRIPTION ELONGATION FACTOR GREA"/>
    <property type="match status" value="1"/>
</dbReference>
<evidence type="ECO:0000313" key="15">
    <source>
        <dbReference type="Proteomes" id="UP000823918"/>
    </source>
</evidence>
<keyword evidence="6 9" id="KW-0804">Transcription</keyword>
<dbReference type="NCBIfam" id="TIGR01462">
    <property type="entry name" value="greA"/>
    <property type="match status" value="1"/>
</dbReference>
<feature type="domain" description="Transcription elongation factor GreA/GreB C-terminal" evidence="12">
    <location>
        <begin position="84"/>
        <end position="158"/>
    </location>
</feature>
<dbReference type="InterPro" id="IPR018151">
    <property type="entry name" value="TF_GreA/GreB_CS"/>
</dbReference>
<keyword evidence="4 9" id="KW-0175">Coiled coil</keyword>
<dbReference type="InterPro" id="IPR022691">
    <property type="entry name" value="Tscrpt_elong_fac_GreA/B_N"/>
</dbReference>
<dbReference type="InterPro" id="IPR036953">
    <property type="entry name" value="GreA/GreB_C_sf"/>
</dbReference>
<protein>
    <recommendedName>
        <fullName evidence="2 9">Transcription elongation factor GreA</fullName>
    </recommendedName>
    <alternativeName>
        <fullName evidence="8 9">Transcript cleavage factor GreA</fullName>
    </alternativeName>
</protein>
<evidence type="ECO:0000256" key="6">
    <source>
        <dbReference type="ARBA" id="ARBA00023163"/>
    </source>
</evidence>
<comment type="function">
    <text evidence="7 9 10">Necessary for efficient RNA polymerase transcription elongation past template-encoded arresting sites. The arresting sites in DNA have the property of trapping a certain fraction of elongating RNA polymerases that pass through, resulting in locked ternary complexes. Cleavage of the nascent transcript by cleavage factors such as GreA or GreB allows the resumption of elongation from the new 3'terminus. GreA releases sequences of 2 to 3 nucleotides.</text>
</comment>
<dbReference type="FunFam" id="1.10.287.180:FF:000001">
    <property type="entry name" value="Transcription elongation factor GreA"/>
    <property type="match status" value="1"/>
</dbReference>
<dbReference type="InterPro" id="IPR001437">
    <property type="entry name" value="Tscrpt_elong_fac_GreA/B_C"/>
</dbReference>
<dbReference type="GO" id="GO:0032784">
    <property type="term" value="P:regulation of DNA-templated transcription elongation"/>
    <property type="evidence" value="ECO:0007669"/>
    <property type="project" value="UniProtKB-UniRule"/>
</dbReference>
<keyword evidence="14" id="KW-0648">Protein biosynthesis</keyword>
<evidence type="ECO:0000256" key="7">
    <source>
        <dbReference type="ARBA" id="ARBA00024916"/>
    </source>
</evidence>
<dbReference type="GO" id="GO:0003746">
    <property type="term" value="F:translation elongation factor activity"/>
    <property type="evidence" value="ECO:0007669"/>
    <property type="project" value="UniProtKB-KW"/>
</dbReference>
<dbReference type="SUPFAM" id="SSF46557">
    <property type="entry name" value="GreA transcript cleavage protein, N-terminal domain"/>
    <property type="match status" value="1"/>
</dbReference>
<dbReference type="InterPro" id="IPR028624">
    <property type="entry name" value="Tscrpt_elong_fac_GreA/B"/>
</dbReference>
<dbReference type="GO" id="GO:0070063">
    <property type="term" value="F:RNA polymerase binding"/>
    <property type="evidence" value="ECO:0007669"/>
    <property type="project" value="InterPro"/>
</dbReference>
<evidence type="ECO:0000313" key="14">
    <source>
        <dbReference type="EMBL" id="HJC71333.1"/>
    </source>
</evidence>
<dbReference type="GO" id="GO:0003677">
    <property type="term" value="F:DNA binding"/>
    <property type="evidence" value="ECO:0007669"/>
    <property type="project" value="UniProtKB-UniRule"/>
</dbReference>
<evidence type="ECO:0000256" key="4">
    <source>
        <dbReference type="ARBA" id="ARBA00023054"/>
    </source>
</evidence>
<evidence type="ECO:0000256" key="5">
    <source>
        <dbReference type="ARBA" id="ARBA00023125"/>
    </source>
</evidence>
<dbReference type="InterPro" id="IPR023459">
    <property type="entry name" value="Tscrpt_elong_fac_GreA/B_fam"/>
</dbReference>
<keyword evidence="14" id="KW-0251">Elongation factor</keyword>
<dbReference type="InterPro" id="IPR036805">
    <property type="entry name" value="Tscrpt_elong_fac_GreA/B_N_sf"/>
</dbReference>
<dbReference type="InterPro" id="IPR006359">
    <property type="entry name" value="Tscrpt_elong_fac_GreA"/>
</dbReference>
<dbReference type="GO" id="GO:0006354">
    <property type="term" value="P:DNA-templated transcription elongation"/>
    <property type="evidence" value="ECO:0007669"/>
    <property type="project" value="TreeGrafter"/>
</dbReference>
<dbReference type="Pfam" id="PF03449">
    <property type="entry name" value="GreA_GreB_N"/>
    <property type="match status" value="1"/>
</dbReference>
<dbReference type="AlphaFoldDB" id="A0A9D2Q3N6"/>
<evidence type="ECO:0000256" key="1">
    <source>
        <dbReference type="ARBA" id="ARBA00008213"/>
    </source>
</evidence>
<evidence type="ECO:0000259" key="12">
    <source>
        <dbReference type="Pfam" id="PF01272"/>
    </source>
</evidence>
<keyword evidence="3 9" id="KW-0805">Transcription regulation</keyword>
<reference evidence="14" key="2">
    <citation type="submission" date="2021-04" db="EMBL/GenBank/DDBJ databases">
        <authorList>
            <person name="Gilroy R."/>
        </authorList>
    </citation>
    <scope>NUCLEOTIDE SEQUENCE</scope>
    <source>
        <strain evidence="14">5933</strain>
    </source>
</reference>
<dbReference type="PROSITE" id="PS00830">
    <property type="entry name" value="GREAB_2"/>
    <property type="match status" value="1"/>
</dbReference>
<feature type="coiled-coil region" evidence="9">
    <location>
        <begin position="14"/>
        <end position="71"/>
    </location>
</feature>
<dbReference type="NCBIfam" id="NF001263">
    <property type="entry name" value="PRK00226.1-4"/>
    <property type="match status" value="1"/>
</dbReference>
<dbReference type="PANTHER" id="PTHR30437:SF4">
    <property type="entry name" value="TRANSCRIPTION ELONGATION FACTOR GREA"/>
    <property type="match status" value="1"/>
</dbReference>
<comment type="similarity">
    <text evidence="1 9 10">Belongs to the GreA/GreB family.</text>
</comment>
<feature type="region of interest" description="Disordered" evidence="11">
    <location>
        <begin position="90"/>
        <end position="120"/>
    </location>
</feature>